<feature type="compositionally biased region" description="Acidic residues" evidence="1">
    <location>
        <begin position="355"/>
        <end position="369"/>
    </location>
</feature>
<dbReference type="PANTHER" id="PTHR47308:SF1">
    <property type="entry name" value="NUCLEAR GTPASE SLIP-GC"/>
    <property type="match status" value="1"/>
</dbReference>
<reference evidence="3" key="1">
    <citation type="submission" date="2021-06" db="EMBL/GenBank/DDBJ databases">
        <authorList>
            <consortium name="Wellcome Sanger Institute Data Sharing"/>
        </authorList>
    </citation>
    <scope>NUCLEOTIDE SEQUENCE [LARGE SCALE GENOMIC DNA]</scope>
</reference>
<proteinExistence type="predicted"/>
<name>A0A8C4SR11_ERPCA</name>
<feature type="region of interest" description="Disordered" evidence="1">
    <location>
        <begin position="346"/>
        <end position="372"/>
    </location>
</feature>
<dbReference type="Gene3D" id="3.40.50.300">
    <property type="entry name" value="P-loop containing nucleotide triphosphate hydrolases"/>
    <property type="match status" value="2"/>
</dbReference>
<sequence>MSRFSTDSSIPQSEDPGPSYPATNITSQVYVDNPQSLHVVARPPQRRSLVQPGVHNCTSSKCELCEKHLKNIRIFTSTTKQKSHEIKDVFTCKSSSVIYVIECQKPDCKKQYVGKTRNSLKSRFSRHKSDVSRKCSLPVYEHFNSKGHSFQDLKIFPIEQHDDLEMLDKSEIFWIKTLGTQYPDGLNLEIYESEFSARPCKRRRELSSLPLEAQQKLDKCYESEKEARYIISSVHEKLQPLSCSGNDEEFLNQLRKMTFILSSKKIYDNLYVGIFGKTGAGKSSLINALLNEINLLPTSGQKACTSCIVEVKAHEDLFNETYKAEIEFISKEDWIKELKTPFESCQIDNDQGLSDPDDDDDEDGEDSEGEMAKEKLTAVYGEEGPSKSYDELVNIKLEMFTPPKKTIIAESVKELSKNINQFIRSDMDSKTKSYWPLVKSVTLCVPRNQNLLDNVVLIDFPGIGDTNKDRNEMWKKSLSKCTAVWIVSDITRAESDQNALKILKNVLKDIVGGGQCQNITFICTKTDIVGIQSGDMRDEQQGMSSENTENTWKQREILKRNNLVKERLKKKYETIAKKVLGPNVLFQEDFIEVFTVSSEQYRNEKNPVLNKDETEFPRLEKHLMDLYVTQIQKDVENYVTEVSGITSFLNVPQKNAKDEGKTNMKIFKEMSGNLTKELQRLEKVFDSCKTNLEIELNKGVKTATKECLENAENILKPKRKKDYRGYHKTVSALVRNDGTYKSKNGEVHDLNSKLASPLYKFVDESFNTTFRVYHGTRNTIKGALNVLLTNVPNTSDKITPLRLVFIKSQFKGVIASLEKEIIERKKNMYNSLDLSIQKELAPVYEDARNITGSKFMTKVLTMFTKRLEELKDLMFENAKNEMLHEFTKLKDYVISKLKSEMEQYLKLALSQFPESLDLPGLDFQEELKKMKIICNDLELTIFTQRSMPRI</sequence>
<dbReference type="SMART" id="SM00465">
    <property type="entry name" value="GIYc"/>
    <property type="match status" value="1"/>
</dbReference>
<evidence type="ECO:0000313" key="3">
    <source>
        <dbReference type="Ensembl" id="ENSECRP00000020257.1"/>
    </source>
</evidence>
<evidence type="ECO:0000313" key="4">
    <source>
        <dbReference type="Proteomes" id="UP000694620"/>
    </source>
</evidence>
<protein>
    <submittedName>
        <fullName evidence="3">Nuclear GTPase SLIP-GC-like</fullName>
    </submittedName>
</protein>
<dbReference type="Pfam" id="PF00350">
    <property type="entry name" value="Dynamin_N"/>
    <property type="match status" value="1"/>
</dbReference>
<dbReference type="InterPro" id="IPR027417">
    <property type="entry name" value="P-loop_NTPase"/>
</dbReference>
<dbReference type="PROSITE" id="PS50164">
    <property type="entry name" value="GIY_YIG"/>
    <property type="match status" value="1"/>
</dbReference>
<feature type="compositionally biased region" description="Polar residues" evidence="1">
    <location>
        <begin position="1"/>
        <end position="12"/>
    </location>
</feature>
<dbReference type="GeneTree" id="ENSGT00390000007091"/>
<reference evidence="3" key="3">
    <citation type="submission" date="2025-09" db="UniProtKB">
        <authorList>
            <consortium name="Ensembl"/>
        </authorList>
    </citation>
    <scope>IDENTIFICATION</scope>
</reference>
<dbReference type="InterPro" id="IPR000305">
    <property type="entry name" value="GIY-YIG_endonuc"/>
</dbReference>
<feature type="domain" description="GIY-YIG" evidence="2">
    <location>
        <begin position="94"/>
        <end position="188"/>
    </location>
</feature>
<organism evidence="3 4">
    <name type="scientific">Erpetoichthys calabaricus</name>
    <name type="common">Rope fish</name>
    <name type="synonym">Calamoichthys calabaricus</name>
    <dbReference type="NCBI Taxonomy" id="27687"/>
    <lineage>
        <taxon>Eukaryota</taxon>
        <taxon>Metazoa</taxon>
        <taxon>Chordata</taxon>
        <taxon>Craniata</taxon>
        <taxon>Vertebrata</taxon>
        <taxon>Euteleostomi</taxon>
        <taxon>Actinopterygii</taxon>
        <taxon>Polypteriformes</taxon>
        <taxon>Polypteridae</taxon>
        <taxon>Erpetoichthys</taxon>
    </lineage>
</organism>
<dbReference type="InterPro" id="IPR053082">
    <property type="entry name" value="Nuclear_GTPase_SLIP-GC"/>
</dbReference>
<dbReference type="GO" id="GO:0003924">
    <property type="term" value="F:GTPase activity"/>
    <property type="evidence" value="ECO:0007669"/>
    <property type="project" value="TreeGrafter"/>
</dbReference>
<evidence type="ECO:0000259" key="2">
    <source>
        <dbReference type="PROSITE" id="PS50164"/>
    </source>
</evidence>
<accession>A0A8C4SR11</accession>
<reference evidence="3" key="2">
    <citation type="submission" date="2025-08" db="UniProtKB">
        <authorList>
            <consortium name="Ensembl"/>
        </authorList>
    </citation>
    <scope>IDENTIFICATION</scope>
</reference>
<dbReference type="AlphaFoldDB" id="A0A8C4SR11"/>
<feature type="region of interest" description="Disordered" evidence="1">
    <location>
        <begin position="1"/>
        <end position="25"/>
    </location>
</feature>
<dbReference type="Proteomes" id="UP000694620">
    <property type="component" value="Chromosome 14"/>
</dbReference>
<dbReference type="PANTHER" id="PTHR47308">
    <property type="entry name" value="NUCLEAR GTPASE SLIP-GC"/>
    <property type="match status" value="1"/>
</dbReference>
<dbReference type="Ensembl" id="ENSECRT00000020694.1">
    <property type="protein sequence ID" value="ENSECRP00000020257.1"/>
    <property type="gene ID" value="ENSECRG00000013613.1"/>
</dbReference>
<dbReference type="InterPro" id="IPR035901">
    <property type="entry name" value="GIY-YIG_endonuc_sf"/>
</dbReference>
<dbReference type="InterPro" id="IPR045063">
    <property type="entry name" value="Dynamin_N"/>
</dbReference>
<evidence type="ECO:0000256" key="1">
    <source>
        <dbReference type="SAM" id="MobiDB-lite"/>
    </source>
</evidence>
<dbReference type="SUPFAM" id="SSF52540">
    <property type="entry name" value="P-loop containing nucleoside triphosphate hydrolases"/>
    <property type="match status" value="1"/>
</dbReference>
<dbReference type="CDD" id="cd10442">
    <property type="entry name" value="GIY-YIG_PLEs"/>
    <property type="match status" value="1"/>
</dbReference>
<keyword evidence="4" id="KW-1185">Reference proteome</keyword>
<dbReference type="SUPFAM" id="SSF82771">
    <property type="entry name" value="GIY-YIG endonuclease"/>
    <property type="match status" value="1"/>
</dbReference>